<evidence type="ECO:0000313" key="2">
    <source>
        <dbReference type="EMBL" id="KAF2682358.1"/>
    </source>
</evidence>
<dbReference type="EMBL" id="MU005587">
    <property type="protein sequence ID" value="KAF2682358.1"/>
    <property type="molecule type" value="Genomic_DNA"/>
</dbReference>
<organism evidence="2 3">
    <name type="scientific">Lentithecium fluviatile CBS 122367</name>
    <dbReference type="NCBI Taxonomy" id="1168545"/>
    <lineage>
        <taxon>Eukaryota</taxon>
        <taxon>Fungi</taxon>
        <taxon>Dikarya</taxon>
        <taxon>Ascomycota</taxon>
        <taxon>Pezizomycotina</taxon>
        <taxon>Dothideomycetes</taxon>
        <taxon>Pleosporomycetidae</taxon>
        <taxon>Pleosporales</taxon>
        <taxon>Massarineae</taxon>
        <taxon>Lentitheciaceae</taxon>
        <taxon>Lentithecium</taxon>
    </lineage>
</organism>
<reference evidence="2" key="1">
    <citation type="journal article" date="2020" name="Stud. Mycol.">
        <title>101 Dothideomycetes genomes: a test case for predicting lifestyles and emergence of pathogens.</title>
        <authorList>
            <person name="Haridas S."/>
            <person name="Albert R."/>
            <person name="Binder M."/>
            <person name="Bloem J."/>
            <person name="Labutti K."/>
            <person name="Salamov A."/>
            <person name="Andreopoulos B."/>
            <person name="Baker S."/>
            <person name="Barry K."/>
            <person name="Bills G."/>
            <person name="Bluhm B."/>
            <person name="Cannon C."/>
            <person name="Castanera R."/>
            <person name="Culley D."/>
            <person name="Daum C."/>
            <person name="Ezra D."/>
            <person name="Gonzalez J."/>
            <person name="Henrissat B."/>
            <person name="Kuo A."/>
            <person name="Liang C."/>
            <person name="Lipzen A."/>
            <person name="Lutzoni F."/>
            <person name="Magnuson J."/>
            <person name="Mondo S."/>
            <person name="Nolan M."/>
            <person name="Ohm R."/>
            <person name="Pangilinan J."/>
            <person name="Park H.-J."/>
            <person name="Ramirez L."/>
            <person name="Alfaro M."/>
            <person name="Sun H."/>
            <person name="Tritt A."/>
            <person name="Yoshinaga Y."/>
            <person name="Zwiers L.-H."/>
            <person name="Turgeon B."/>
            <person name="Goodwin S."/>
            <person name="Spatafora J."/>
            <person name="Crous P."/>
            <person name="Grigoriev I."/>
        </authorList>
    </citation>
    <scope>NUCLEOTIDE SEQUENCE</scope>
    <source>
        <strain evidence="2">CBS 122367</strain>
    </source>
</reference>
<feature type="region of interest" description="Disordered" evidence="1">
    <location>
        <begin position="1"/>
        <end position="96"/>
    </location>
</feature>
<dbReference type="Proteomes" id="UP000799291">
    <property type="component" value="Unassembled WGS sequence"/>
</dbReference>
<dbReference type="AlphaFoldDB" id="A0A6G1IW66"/>
<gene>
    <name evidence="2" type="ORF">K458DRAFT_405646</name>
</gene>
<accession>A0A6G1IW66</accession>
<protein>
    <submittedName>
        <fullName evidence="2">Uncharacterized protein</fullName>
    </submittedName>
</protein>
<sequence length="148" mass="15481">MPDAEWACGRVADFPFQRGARPIRGASRKAAWPPGDCVSTQDEPPPSTPQRLDRIDAATAATLDAPGTLPSHHAGSTSRRGAPIARPGASPGGPSARLKQAIALGARTLAMNGAWRPREAAGSQAVSNAHESSLSLVFMGSRVPYEYK</sequence>
<keyword evidence="3" id="KW-1185">Reference proteome</keyword>
<evidence type="ECO:0000313" key="3">
    <source>
        <dbReference type="Proteomes" id="UP000799291"/>
    </source>
</evidence>
<proteinExistence type="predicted"/>
<evidence type="ECO:0000256" key="1">
    <source>
        <dbReference type="SAM" id="MobiDB-lite"/>
    </source>
</evidence>
<name>A0A6G1IW66_9PLEO</name>